<keyword evidence="3" id="KW-1185">Reference proteome</keyword>
<dbReference type="Proteomes" id="UP000276776">
    <property type="component" value="Unassembled WGS sequence"/>
</dbReference>
<dbReference type="OrthoDB" id="10560665at2759"/>
<evidence type="ECO:0000313" key="2">
    <source>
        <dbReference type="EMBL" id="VDN04063.1"/>
    </source>
</evidence>
<sequence>MTYNAKATMENCCNNEQMKDKGAEEQLRNNTVRSFVDNDGYVITNDNNDGIDNDDGDNEGSVKKPEVNTCKTLCDAQWKSDFYVS</sequence>
<protein>
    <submittedName>
        <fullName evidence="2 4">Uncharacterized protein</fullName>
    </submittedName>
</protein>
<feature type="compositionally biased region" description="Acidic residues" evidence="1">
    <location>
        <begin position="49"/>
        <end position="58"/>
    </location>
</feature>
<feature type="region of interest" description="Disordered" evidence="1">
    <location>
        <begin position="39"/>
        <end position="63"/>
    </location>
</feature>
<evidence type="ECO:0000256" key="1">
    <source>
        <dbReference type="SAM" id="MobiDB-lite"/>
    </source>
</evidence>
<evidence type="ECO:0000313" key="3">
    <source>
        <dbReference type="Proteomes" id="UP000276776"/>
    </source>
</evidence>
<gene>
    <name evidence="2" type="ORF">TCLT_LOCUS6688</name>
</gene>
<accession>A0A0N5D1H4</accession>
<reference evidence="4" key="1">
    <citation type="submission" date="2017-02" db="UniProtKB">
        <authorList>
            <consortium name="WormBaseParasite"/>
        </authorList>
    </citation>
    <scope>IDENTIFICATION</scope>
</reference>
<name>A0A0N5D1H4_THECL</name>
<reference evidence="2 3" key="2">
    <citation type="submission" date="2018-11" db="EMBL/GenBank/DDBJ databases">
        <authorList>
            <consortium name="Pathogen Informatics"/>
        </authorList>
    </citation>
    <scope>NUCLEOTIDE SEQUENCE [LARGE SCALE GENOMIC DNA]</scope>
</reference>
<organism evidence="4">
    <name type="scientific">Thelazia callipaeda</name>
    <name type="common">Oriental eyeworm</name>
    <name type="synonym">Parasitic nematode</name>
    <dbReference type="NCBI Taxonomy" id="103827"/>
    <lineage>
        <taxon>Eukaryota</taxon>
        <taxon>Metazoa</taxon>
        <taxon>Ecdysozoa</taxon>
        <taxon>Nematoda</taxon>
        <taxon>Chromadorea</taxon>
        <taxon>Rhabditida</taxon>
        <taxon>Spirurina</taxon>
        <taxon>Spiruromorpha</taxon>
        <taxon>Thelazioidea</taxon>
        <taxon>Thelaziidae</taxon>
        <taxon>Thelazia</taxon>
    </lineage>
</organism>
<dbReference type="EMBL" id="UYYF01004436">
    <property type="protein sequence ID" value="VDN04063.1"/>
    <property type="molecule type" value="Genomic_DNA"/>
</dbReference>
<dbReference type="AlphaFoldDB" id="A0A0N5D1H4"/>
<proteinExistence type="predicted"/>
<dbReference type="WBParaSite" id="TCLT_0000669901-mRNA-1">
    <property type="protein sequence ID" value="TCLT_0000669901-mRNA-1"/>
    <property type="gene ID" value="TCLT_0000669901"/>
</dbReference>
<evidence type="ECO:0000313" key="4">
    <source>
        <dbReference type="WBParaSite" id="TCLT_0000669901-mRNA-1"/>
    </source>
</evidence>